<dbReference type="Proteomes" id="UP001144397">
    <property type="component" value="Unassembled WGS sequence"/>
</dbReference>
<dbReference type="InterPro" id="IPR036390">
    <property type="entry name" value="WH_DNA-bd_sf"/>
</dbReference>
<evidence type="ECO:0000313" key="9">
    <source>
        <dbReference type="Proteomes" id="UP001144397"/>
    </source>
</evidence>
<accession>A0A9W6FKA2</accession>
<dbReference type="GO" id="GO:0003700">
    <property type="term" value="F:DNA-binding transcription factor activity"/>
    <property type="evidence" value="ECO:0007669"/>
    <property type="project" value="InterPro"/>
</dbReference>
<evidence type="ECO:0000256" key="3">
    <source>
        <dbReference type="ARBA" id="ARBA00023015"/>
    </source>
</evidence>
<evidence type="ECO:0000256" key="2">
    <source>
        <dbReference type="ARBA" id="ARBA00022898"/>
    </source>
</evidence>
<dbReference type="InterPro" id="IPR015424">
    <property type="entry name" value="PyrdxlP-dep_Trfase"/>
</dbReference>
<sequence>MIPLHLDRSDASTLQEQIYEQVRAAILADTLRPGTPLPSSRELARELKVSRNTVVLAFERLAKEGYLAMRPGAGTFVCDMLPEACLGLACLDRPGGAPTPSTPPSNEAAKPAGPAVVHPPVLLRAGALRMVQTGPTRLQVDFWYGSANSRNFPLREWRQLLLENLSRASGNLSGYGPPEGAIELRRAIATHVSANRAIPADPDQVIITAGAQEGFNLVSRLFVQPGVKIAVEDPCYAGAALVFSSYGGTLVPVPVDPGGLCTELLAGCGATLAYVTPSHQFPTGTTMSAGRRRELLSWAQRSGAYIIEDDYDSDFRYDGPPLAALAGLNGNTSVIYLGTFSKSIGAGLRIGYAVVPKQLVGPIRHVKSIASYGHPWIDQIVLADFIAQGRFARHVRRIRQTYSEARQTLVESLTEHFGTARISGAEAGMHVMWTLPDHFPSVQEVAQLAAEEGVGVYTLEAAGAHEIGPSRYPRALVLGYAALTPEAIRTGIARIARALKRAGVDLTPRYGRVRRSSLLSHGGPP</sequence>
<feature type="domain" description="HTH gntR-type" evidence="6">
    <location>
        <begin position="12"/>
        <end position="80"/>
    </location>
</feature>
<dbReference type="InterPro" id="IPR015421">
    <property type="entry name" value="PyrdxlP-dep_Trfase_major"/>
</dbReference>
<dbReference type="InterPro" id="IPR036388">
    <property type="entry name" value="WH-like_DNA-bd_sf"/>
</dbReference>
<dbReference type="PROSITE" id="PS50949">
    <property type="entry name" value="HTH_GNTR"/>
    <property type="match status" value="1"/>
</dbReference>
<organism evidence="7 9">
    <name type="scientific">Xanthobacter flavus</name>
    <dbReference type="NCBI Taxonomy" id="281"/>
    <lineage>
        <taxon>Bacteria</taxon>
        <taxon>Pseudomonadati</taxon>
        <taxon>Pseudomonadota</taxon>
        <taxon>Alphaproteobacteria</taxon>
        <taxon>Hyphomicrobiales</taxon>
        <taxon>Xanthobacteraceae</taxon>
        <taxon>Xanthobacter</taxon>
    </lineage>
</organism>
<evidence type="ECO:0000313" key="8">
    <source>
        <dbReference type="EMBL" id="MDR6334380.1"/>
    </source>
</evidence>
<dbReference type="EMBL" id="BSDO01000003">
    <property type="protein sequence ID" value="GLI23101.1"/>
    <property type="molecule type" value="Genomic_DNA"/>
</dbReference>
<reference evidence="8 10" key="2">
    <citation type="submission" date="2023-07" db="EMBL/GenBank/DDBJ databases">
        <title>Genomic Encyclopedia of Type Strains, Phase IV (KMG-IV): sequencing the most valuable type-strain genomes for metagenomic binning, comparative biology and taxonomic classification.</title>
        <authorList>
            <person name="Goeker M."/>
        </authorList>
    </citation>
    <scope>NUCLEOTIDE SEQUENCE [LARGE SCALE GENOMIC DNA]</scope>
    <source>
        <strain evidence="8 10">DSM 338</strain>
    </source>
</reference>
<keyword evidence="2" id="KW-0663">Pyridoxal phosphate</keyword>
<comment type="similarity">
    <text evidence="1">In the C-terminal section; belongs to the class-I pyridoxal-phosphate-dependent aminotransferase family.</text>
</comment>
<gene>
    <name evidence="8" type="ORF">GGQ86_002856</name>
    <name evidence="7" type="ORF">XFLAVUS301_27750</name>
</gene>
<dbReference type="GO" id="GO:0030170">
    <property type="term" value="F:pyridoxal phosphate binding"/>
    <property type="evidence" value="ECO:0007669"/>
    <property type="project" value="InterPro"/>
</dbReference>
<dbReference type="SUPFAM" id="SSF46785">
    <property type="entry name" value="Winged helix' DNA-binding domain"/>
    <property type="match status" value="1"/>
</dbReference>
<dbReference type="GO" id="GO:0003677">
    <property type="term" value="F:DNA binding"/>
    <property type="evidence" value="ECO:0007669"/>
    <property type="project" value="UniProtKB-KW"/>
</dbReference>
<dbReference type="EMBL" id="JAVDPY010000004">
    <property type="protein sequence ID" value="MDR6334380.1"/>
    <property type="molecule type" value="Genomic_DNA"/>
</dbReference>
<dbReference type="PANTHER" id="PTHR46577:SF1">
    <property type="entry name" value="HTH-TYPE TRANSCRIPTIONAL REGULATORY PROTEIN GABR"/>
    <property type="match status" value="1"/>
</dbReference>
<keyword evidence="3" id="KW-0805">Transcription regulation</keyword>
<evidence type="ECO:0000313" key="10">
    <source>
        <dbReference type="Proteomes" id="UP001245370"/>
    </source>
</evidence>
<dbReference type="SUPFAM" id="SSF53383">
    <property type="entry name" value="PLP-dependent transferases"/>
    <property type="match status" value="1"/>
</dbReference>
<keyword evidence="10" id="KW-1185">Reference proteome</keyword>
<dbReference type="Pfam" id="PF00155">
    <property type="entry name" value="Aminotran_1_2"/>
    <property type="match status" value="1"/>
</dbReference>
<comment type="caution">
    <text evidence="7">The sequence shown here is derived from an EMBL/GenBank/DDBJ whole genome shotgun (WGS) entry which is preliminary data.</text>
</comment>
<dbReference type="InterPro" id="IPR000524">
    <property type="entry name" value="Tscrpt_reg_HTH_GntR"/>
</dbReference>
<evidence type="ECO:0000256" key="1">
    <source>
        <dbReference type="ARBA" id="ARBA00005384"/>
    </source>
</evidence>
<dbReference type="InterPro" id="IPR004839">
    <property type="entry name" value="Aminotransferase_I/II_large"/>
</dbReference>
<keyword evidence="4" id="KW-0238">DNA-binding</keyword>
<dbReference type="Gene3D" id="1.10.10.10">
    <property type="entry name" value="Winged helix-like DNA-binding domain superfamily/Winged helix DNA-binding domain"/>
    <property type="match status" value="1"/>
</dbReference>
<dbReference type="GO" id="GO:0008483">
    <property type="term" value="F:transaminase activity"/>
    <property type="evidence" value="ECO:0007669"/>
    <property type="project" value="UniProtKB-KW"/>
</dbReference>
<keyword evidence="5" id="KW-0804">Transcription</keyword>
<dbReference type="CDD" id="cd00609">
    <property type="entry name" value="AAT_like"/>
    <property type="match status" value="1"/>
</dbReference>
<reference evidence="7" key="1">
    <citation type="submission" date="2022-12" db="EMBL/GenBank/DDBJ databases">
        <title>Reference genome sequencing for broad-spectrum identification of bacterial and archaeal isolates by mass spectrometry.</title>
        <authorList>
            <person name="Sekiguchi Y."/>
            <person name="Tourlousse D.M."/>
        </authorList>
    </citation>
    <scope>NUCLEOTIDE SEQUENCE</scope>
    <source>
        <strain evidence="7">301</strain>
    </source>
</reference>
<dbReference type="SMART" id="SM00345">
    <property type="entry name" value="HTH_GNTR"/>
    <property type="match status" value="1"/>
</dbReference>
<dbReference type="InterPro" id="IPR051446">
    <property type="entry name" value="HTH_trans_reg/aminotransferase"/>
</dbReference>
<dbReference type="CDD" id="cd07377">
    <property type="entry name" value="WHTH_GntR"/>
    <property type="match status" value="1"/>
</dbReference>
<evidence type="ECO:0000256" key="4">
    <source>
        <dbReference type="ARBA" id="ARBA00023125"/>
    </source>
</evidence>
<dbReference type="PRINTS" id="PR00035">
    <property type="entry name" value="HTHGNTR"/>
</dbReference>
<protein>
    <submittedName>
        <fullName evidence="7 8">GntR family transcriptional regulator</fullName>
    </submittedName>
</protein>
<evidence type="ECO:0000313" key="7">
    <source>
        <dbReference type="EMBL" id="GLI23101.1"/>
    </source>
</evidence>
<evidence type="ECO:0000256" key="5">
    <source>
        <dbReference type="ARBA" id="ARBA00023163"/>
    </source>
</evidence>
<dbReference type="RefSeq" id="WP_281807985.1">
    <property type="nucleotide sequence ID" value="NZ_BSDO01000003.1"/>
</dbReference>
<name>A0A9W6FKA2_XANFL</name>
<evidence type="ECO:0000259" key="6">
    <source>
        <dbReference type="PROSITE" id="PS50949"/>
    </source>
</evidence>
<dbReference type="Gene3D" id="3.40.640.10">
    <property type="entry name" value="Type I PLP-dependent aspartate aminotransferase-like (Major domain)"/>
    <property type="match status" value="1"/>
</dbReference>
<keyword evidence="8" id="KW-0032">Aminotransferase</keyword>
<dbReference type="PANTHER" id="PTHR46577">
    <property type="entry name" value="HTH-TYPE TRANSCRIPTIONAL REGULATORY PROTEIN GABR"/>
    <property type="match status" value="1"/>
</dbReference>
<dbReference type="AlphaFoldDB" id="A0A9W6FKA2"/>
<dbReference type="Proteomes" id="UP001245370">
    <property type="component" value="Unassembled WGS sequence"/>
</dbReference>
<dbReference type="Pfam" id="PF00392">
    <property type="entry name" value="GntR"/>
    <property type="match status" value="1"/>
</dbReference>
<dbReference type="GeneID" id="95763557"/>
<keyword evidence="8" id="KW-0808">Transferase</keyword>
<proteinExistence type="inferred from homology"/>